<dbReference type="GO" id="GO:0042802">
    <property type="term" value="F:identical protein binding"/>
    <property type="evidence" value="ECO:0007669"/>
    <property type="project" value="TreeGrafter"/>
</dbReference>
<dbReference type="InterPro" id="IPR037171">
    <property type="entry name" value="NagB/RpiA_transferase-like"/>
</dbReference>
<gene>
    <name evidence="2" type="ORF">ML536_13960</name>
</gene>
<comment type="caution">
    <text evidence="2">The sequence shown here is derived from an EMBL/GenBank/DDBJ whole genome shotgun (WGS) entry which is preliminary data.</text>
</comment>
<dbReference type="SUPFAM" id="SSF100950">
    <property type="entry name" value="NagB/RpiA/CoA transferase-like"/>
    <property type="match status" value="1"/>
</dbReference>
<dbReference type="AlphaFoldDB" id="A0AA41QQ33"/>
<dbReference type="InterPro" id="IPR006148">
    <property type="entry name" value="Glc/Gal-6P_isomerase"/>
</dbReference>
<name>A0AA41QQ33_9HYPH</name>
<evidence type="ECO:0000313" key="3">
    <source>
        <dbReference type="Proteomes" id="UP001156140"/>
    </source>
</evidence>
<dbReference type="Proteomes" id="UP001156140">
    <property type="component" value="Unassembled WGS sequence"/>
</dbReference>
<organism evidence="2 3">
    <name type="scientific">Paradevosia shaoguanensis</name>
    <dbReference type="NCBI Taxonomy" id="1335043"/>
    <lineage>
        <taxon>Bacteria</taxon>
        <taxon>Pseudomonadati</taxon>
        <taxon>Pseudomonadota</taxon>
        <taxon>Alphaproteobacteria</taxon>
        <taxon>Hyphomicrobiales</taxon>
        <taxon>Devosiaceae</taxon>
        <taxon>Paradevosia</taxon>
    </lineage>
</organism>
<dbReference type="GO" id="GO:0005975">
    <property type="term" value="P:carbohydrate metabolic process"/>
    <property type="evidence" value="ECO:0007669"/>
    <property type="project" value="InterPro"/>
</dbReference>
<dbReference type="EMBL" id="JALAZD010000001">
    <property type="protein sequence ID" value="MCI0127929.1"/>
    <property type="molecule type" value="Genomic_DNA"/>
</dbReference>
<dbReference type="PANTHER" id="PTHR11280:SF6">
    <property type="entry name" value="GLUCOSAMINE-6-PHOSPHATE ISOMERASE NAGB"/>
    <property type="match status" value="1"/>
</dbReference>
<sequence length="248" mass="26922">MRIAIHPDKMTLGQAAAAEGAQAITQAIEDDGEATIILATGASQFEMLDALVRQPIDWSRVTAFHLDEYVGISPDHPASFRRYLRERVCDRLPDLRDFIMIAGDAHDMGAEVERLTDAISERSVDVCFAGIGENCHLAFNDPPADFNTDAPYIIVGLDDACRRQQLGEGWFPSLEAVPVRAVSMSIRQIMKSRKLVVSVSDSRKAEAVRHAFAGSVSPNYPASILQQHANASIHLDGAAAALLKVAAD</sequence>
<proteinExistence type="predicted"/>
<evidence type="ECO:0000313" key="2">
    <source>
        <dbReference type="EMBL" id="MCI0127929.1"/>
    </source>
</evidence>
<dbReference type="Gene3D" id="3.40.50.1360">
    <property type="match status" value="1"/>
</dbReference>
<dbReference type="GO" id="GO:0004342">
    <property type="term" value="F:glucosamine-6-phosphate deaminase activity"/>
    <property type="evidence" value="ECO:0007669"/>
    <property type="project" value="InterPro"/>
</dbReference>
<protein>
    <submittedName>
        <fullName evidence="2">Glucosamine-6-phosphate deaminase</fullName>
    </submittedName>
</protein>
<accession>A0AA41QQ33</accession>
<dbReference type="Pfam" id="PF01182">
    <property type="entry name" value="Glucosamine_iso"/>
    <property type="match status" value="1"/>
</dbReference>
<dbReference type="RefSeq" id="WP_281736235.1">
    <property type="nucleotide sequence ID" value="NZ_JAKETQ010000001.1"/>
</dbReference>
<feature type="domain" description="Glucosamine/galactosamine-6-phosphate isomerase" evidence="1">
    <location>
        <begin position="8"/>
        <end position="229"/>
    </location>
</feature>
<evidence type="ECO:0000259" key="1">
    <source>
        <dbReference type="Pfam" id="PF01182"/>
    </source>
</evidence>
<dbReference type="GO" id="GO:0006043">
    <property type="term" value="P:glucosamine catabolic process"/>
    <property type="evidence" value="ECO:0007669"/>
    <property type="project" value="TreeGrafter"/>
</dbReference>
<dbReference type="GO" id="GO:0019262">
    <property type="term" value="P:N-acetylneuraminate catabolic process"/>
    <property type="evidence" value="ECO:0007669"/>
    <property type="project" value="TreeGrafter"/>
</dbReference>
<dbReference type="GO" id="GO:0006046">
    <property type="term" value="P:N-acetylglucosamine catabolic process"/>
    <property type="evidence" value="ECO:0007669"/>
    <property type="project" value="TreeGrafter"/>
</dbReference>
<dbReference type="CDD" id="cd01399">
    <property type="entry name" value="GlcN6P_deaminase"/>
    <property type="match status" value="1"/>
</dbReference>
<keyword evidence="3" id="KW-1185">Reference proteome</keyword>
<reference evidence="2" key="1">
    <citation type="submission" date="2022-03" db="EMBL/GenBank/DDBJ databases">
        <title>The complete genome sequence of a Methyloterrigena soli.</title>
        <authorList>
            <person name="Zi Z."/>
        </authorList>
    </citation>
    <scope>NUCLEOTIDE SEQUENCE</scope>
    <source>
        <strain evidence="2">M48</strain>
    </source>
</reference>
<dbReference type="PANTHER" id="PTHR11280">
    <property type="entry name" value="GLUCOSAMINE-6-PHOSPHATE ISOMERASE"/>
    <property type="match status" value="1"/>
</dbReference>
<dbReference type="GO" id="GO:0005737">
    <property type="term" value="C:cytoplasm"/>
    <property type="evidence" value="ECO:0007669"/>
    <property type="project" value="TreeGrafter"/>
</dbReference>
<dbReference type="InterPro" id="IPR004547">
    <property type="entry name" value="Glucosamine6P_isomerase"/>
</dbReference>